<gene>
    <name evidence="2" type="ORF">DC20_20665</name>
</gene>
<feature type="signal peptide" evidence="1">
    <location>
        <begin position="1"/>
        <end position="25"/>
    </location>
</feature>
<evidence type="ECO:0000313" key="2">
    <source>
        <dbReference type="EMBL" id="ALJ00964.1"/>
    </source>
</evidence>
<reference evidence="2 3" key="1">
    <citation type="submission" date="2015-08" db="EMBL/GenBank/DDBJ databases">
        <title>Complete genome sequence of Rufibacter tibetensis strain 1351t, a radiation-resistant bacterium from tibet plateau.</title>
        <authorList>
            <person name="Dai J."/>
        </authorList>
    </citation>
    <scope>NUCLEOTIDE SEQUENCE [LARGE SCALE GENOMIC DNA]</scope>
    <source>
        <strain evidence="2 3">1351</strain>
    </source>
</reference>
<name>A0A0P0CG97_9BACT</name>
<evidence type="ECO:0000313" key="3">
    <source>
        <dbReference type="Proteomes" id="UP000061382"/>
    </source>
</evidence>
<dbReference type="KEGG" id="rti:DC20_20665"/>
<keyword evidence="3" id="KW-1185">Reference proteome</keyword>
<sequence>MLHNSGPIKIFTLLCFALLPSYCFAQVLTDSTKAHAPLETDRADHTEASRVIPVGTLQVESGFLKQVHQHLCQKTTDFFYPITLFRFGQLQRLGLRLITEYHESSFSDESGSVTMRGFNAPRSF</sequence>
<dbReference type="EMBL" id="CP012643">
    <property type="protein sequence ID" value="ALJ00964.1"/>
    <property type="molecule type" value="Genomic_DNA"/>
</dbReference>
<feature type="chain" id="PRO_5006042571" evidence="1">
    <location>
        <begin position="26"/>
        <end position="124"/>
    </location>
</feature>
<protein>
    <submittedName>
        <fullName evidence="2">Uncharacterized protein</fullName>
    </submittedName>
</protein>
<keyword evidence="1" id="KW-0732">Signal</keyword>
<dbReference type="PATRIC" id="fig|512763.3.peg.4534"/>
<accession>A0A0P0CG97</accession>
<organism evidence="2 3">
    <name type="scientific">Rufibacter tibetensis</name>
    <dbReference type="NCBI Taxonomy" id="512763"/>
    <lineage>
        <taxon>Bacteria</taxon>
        <taxon>Pseudomonadati</taxon>
        <taxon>Bacteroidota</taxon>
        <taxon>Cytophagia</taxon>
        <taxon>Cytophagales</taxon>
        <taxon>Hymenobacteraceae</taxon>
        <taxon>Rufibacter</taxon>
    </lineage>
</organism>
<evidence type="ECO:0000256" key="1">
    <source>
        <dbReference type="SAM" id="SignalP"/>
    </source>
</evidence>
<proteinExistence type="predicted"/>
<dbReference type="AlphaFoldDB" id="A0A0P0CG97"/>
<dbReference type="Proteomes" id="UP000061382">
    <property type="component" value="Chromosome"/>
</dbReference>